<dbReference type="Gene3D" id="3.60.10.10">
    <property type="entry name" value="Endonuclease/exonuclease/phosphatase"/>
    <property type="match status" value="2"/>
</dbReference>
<dbReference type="InterPro" id="IPR039737">
    <property type="entry name" value="INPP5A"/>
</dbReference>
<proteinExistence type="inferred from homology"/>
<dbReference type="STRING" id="595528.A0A0D2U056"/>
<evidence type="ECO:0000256" key="3">
    <source>
        <dbReference type="ARBA" id="ARBA00023599"/>
    </source>
</evidence>
<gene>
    <name evidence="6" type="ORF">CAOG_000200</name>
</gene>
<comment type="similarity">
    <text evidence="3">Belongs to the inositol 1,4,5-trisphosphate 5-phosphatase type I family.</text>
</comment>
<dbReference type="InterPro" id="IPR036691">
    <property type="entry name" value="Endo/exonu/phosph_ase_sf"/>
</dbReference>
<reference evidence="6" key="1">
    <citation type="submission" date="2011-02" db="EMBL/GenBank/DDBJ databases">
        <title>The Genome Sequence of Capsaspora owczarzaki ATCC 30864.</title>
        <authorList>
            <consortium name="The Broad Institute Genome Sequencing Platform"/>
            <person name="Russ C."/>
            <person name="Cuomo C."/>
            <person name="Burger G."/>
            <person name="Gray M.W."/>
            <person name="Holland P.W.H."/>
            <person name="King N."/>
            <person name="Lang F.B.F."/>
            <person name="Roger A.J."/>
            <person name="Ruiz-Trillo I."/>
            <person name="Young S.K."/>
            <person name="Zeng Q."/>
            <person name="Gargeya S."/>
            <person name="Alvarado L."/>
            <person name="Berlin A."/>
            <person name="Chapman S.B."/>
            <person name="Chen Z."/>
            <person name="Freedman E."/>
            <person name="Gellesch M."/>
            <person name="Goldberg J."/>
            <person name="Griggs A."/>
            <person name="Gujja S."/>
            <person name="Heilman E."/>
            <person name="Heiman D."/>
            <person name="Howarth C."/>
            <person name="Mehta T."/>
            <person name="Neiman D."/>
            <person name="Pearson M."/>
            <person name="Roberts A."/>
            <person name="Saif S."/>
            <person name="Shea T."/>
            <person name="Shenoy N."/>
            <person name="Sisk P."/>
            <person name="Stolte C."/>
            <person name="Sykes S."/>
            <person name="White J."/>
            <person name="Yandava C."/>
            <person name="Haas B."/>
            <person name="Nusbaum C."/>
            <person name="Birren B."/>
        </authorList>
    </citation>
    <scope>NUCLEOTIDE SEQUENCE</scope>
    <source>
        <strain evidence="6">ATCC 30864</strain>
    </source>
</reference>
<dbReference type="SUPFAM" id="SSF56219">
    <property type="entry name" value="DNase I-like"/>
    <property type="match status" value="1"/>
</dbReference>
<dbReference type="PhylomeDB" id="A0A0D2U056"/>
<dbReference type="AlphaFoldDB" id="A0A0D2U056"/>
<feature type="domain" description="Inositol polyphosphate-related phosphatase" evidence="5">
    <location>
        <begin position="14"/>
        <end position="578"/>
    </location>
</feature>
<dbReference type="OrthoDB" id="5780965at2759"/>
<dbReference type="EC" id="3.1.3.56" evidence="1"/>
<evidence type="ECO:0000313" key="6">
    <source>
        <dbReference type="EMBL" id="KJE88561.1"/>
    </source>
</evidence>
<sequence>MEIVEQTVPAAGNGGIKLLLITANVGSIFEETEHTLPQWIASVSQAIAERQPHFVAIHMQEVGGKSYKTGMRLVDGFLQLLDASPALEEFDRRLFHCYRDFTTPYFTALGSLYYIHRSVGEVRCFHFAHNLYIPLPIECSMPPRSQRRCAGFFGDDGSFFPNQPTPEDCELFAESQPPHPPHYELTQHEKFPESFFPQCSWSRKGFLRTRWVFPSPVPIDLINLHLFHDDSNLVALEKSPSVYAENRVRAFKYVLKRCEASDKPCQVYFGDVNFRLDLARVVRYLSNGGTPQVLRDKNGAQTRVIVRINSTVASAGAAAAVVANSAPPTAPHNNGCSSSSSPLCTPIVVTSADKKIELQSPRAVRATTAPIAVPRIRTPSPISEPAYPLSPAPGATAEEALSATGATPAFAETERTISTGSLLSPEGSTFASTSPSSSPSTHALNQQLLFPSNAIIVEKKTFIVPDPDRFLRNQGREFLTVGVVEPEFMDNPVLHEFPLDFPPSYPFSEDASAGSTYMTTRCPSWCDRIFLTKTAFDIASASQPSSDVCDYTSIASDVCVGDHKPVLLSFALPPLSAQPS</sequence>
<feature type="region of interest" description="Disordered" evidence="4">
    <location>
        <begin position="420"/>
        <end position="443"/>
    </location>
</feature>
<organism evidence="6 7">
    <name type="scientific">Capsaspora owczarzaki (strain ATCC 30864)</name>
    <dbReference type="NCBI Taxonomy" id="595528"/>
    <lineage>
        <taxon>Eukaryota</taxon>
        <taxon>Filasterea</taxon>
        <taxon>Capsaspora</taxon>
    </lineage>
</organism>
<evidence type="ECO:0000313" key="7">
    <source>
        <dbReference type="Proteomes" id="UP000008743"/>
    </source>
</evidence>
<dbReference type="EMBL" id="KE346360">
    <property type="protein sequence ID" value="KJE88561.1"/>
    <property type="molecule type" value="Genomic_DNA"/>
</dbReference>
<dbReference type="RefSeq" id="XP_004365071.1">
    <property type="nucleotide sequence ID" value="XM_004365014.2"/>
</dbReference>
<feature type="compositionally biased region" description="Low complexity" evidence="4">
    <location>
        <begin position="432"/>
        <end position="441"/>
    </location>
</feature>
<dbReference type="GO" id="GO:0004445">
    <property type="term" value="F:inositol-polyphosphate 5-phosphatase activity"/>
    <property type="evidence" value="ECO:0007669"/>
    <property type="project" value="UniProtKB-EC"/>
</dbReference>
<dbReference type="SMART" id="SM00128">
    <property type="entry name" value="IPPc"/>
    <property type="match status" value="1"/>
</dbReference>
<dbReference type="InParanoid" id="A0A0D2U056"/>
<evidence type="ECO:0000256" key="2">
    <source>
        <dbReference type="ARBA" id="ARBA00022801"/>
    </source>
</evidence>
<dbReference type="eggNOG" id="KOG1976">
    <property type="taxonomic scope" value="Eukaryota"/>
</dbReference>
<accession>A0A0D2U056</accession>
<keyword evidence="7" id="KW-1185">Reference proteome</keyword>
<feature type="region of interest" description="Disordered" evidence="4">
    <location>
        <begin position="375"/>
        <end position="395"/>
    </location>
</feature>
<dbReference type="Pfam" id="PF22669">
    <property type="entry name" value="Exo_endo_phos2"/>
    <property type="match status" value="1"/>
</dbReference>
<dbReference type="PANTHER" id="PTHR12997:SF2">
    <property type="entry name" value="INOSITOL POLYPHOSPHATE-5-PHOSPHATASE A"/>
    <property type="match status" value="1"/>
</dbReference>
<dbReference type="GO" id="GO:0046856">
    <property type="term" value="P:phosphatidylinositol dephosphorylation"/>
    <property type="evidence" value="ECO:0007669"/>
    <property type="project" value="InterPro"/>
</dbReference>
<evidence type="ECO:0000256" key="4">
    <source>
        <dbReference type="SAM" id="MobiDB-lite"/>
    </source>
</evidence>
<evidence type="ECO:0000259" key="5">
    <source>
        <dbReference type="SMART" id="SM00128"/>
    </source>
</evidence>
<protein>
    <recommendedName>
        <fullName evidence="1">inositol-polyphosphate 5-phosphatase</fullName>
        <ecNumber evidence="1">3.1.3.56</ecNumber>
    </recommendedName>
</protein>
<evidence type="ECO:0000256" key="1">
    <source>
        <dbReference type="ARBA" id="ARBA00012997"/>
    </source>
</evidence>
<dbReference type="PANTHER" id="PTHR12997">
    <property type="entry name" value="TYPE I INOSITOL-1,4,5-TRISPHOSPHATE 5-PHOSPHATASE"/>
    <property type="match status" value="1"/>
</dbReference>
<dbReference type="Proteomes" id="UP000008743">
    <property type="component" value="Unassembled WGS sequence"/>
</dbReference>
<name>A0A0D2U056_CAPO3</name>
<keyword evidence="2" id="KW-0378">Hydrolase</keyword>
<dbReference type="InterPro" id="IPR000300">
    <property type="entry name" value="IPPc"/>
</dbReference>
<feature type="compositionally biased region" description="Polar residues" evidence="4">
    <location>
        <begin position="420"/>
        <end position="431"/>
    </location>
</feature>